<dbReference type="Gene3D" id="3.90.1200.10">
    <property type="match status" value="1"/>
</dbReference>
<dbReference type="Proteomes" id="UP001291623">
    <property type="component" value="Unassembled WGS sequence"/>
</dbReference>
<dbReference type="Gene3D" id="3.30.200.20">
    <property type="entry name" value="Phosphorylase Kinase, domain 1"/>
    <property type="match status" value="1"/>
</dbReference>
<evidence type="ECO:0000313" key="2">
    <source>
        <dbReference type="Proteomes" id="UP001291623"/>
    </source>
</evidence>
<keyword evidence="2" id="KW-1185">Reference proteome</keyword>
<gene>
    <name evidence="1" type="ORF">RND71_039664</name>
</gene>
<dbReference type="EMBL" id="JAVYJV010000022">
    <property type="protein sequence ID" value="KAK4341163.1"/>
    <property type="molecule type" value="Genomic_DNA"/>
</dbReference>
<evidence type="ECO:0000313" key="1">
    <source>
        <dbReference type="EMBL" id="KAK4341163.1"/>
    </source>
</evidence>
<comment type="caution">
    <text evidence="1">The sequence shown here is derived from an EMBL/GenBank/DDBJ whole genome shotgun (WGS) entry which is preliminary data.</text>
</comment>
<dbReference type="InterPro" id="IPR011009">
    <property type="entry name" value="Kinase-like_dom_sf"/>
</dbReference>
<proteinExistence type="predicted"/>
<accession>A0AAE1QXT6</accession>
<organism evidence="1 2">
    <name type="scientific">Anisodus tanguticus</name>
    <dbReference type="NCBI Taxonomy" id="243964"/>
    <lineage>
        <taxon>Eukaryota</taxon>
        <taxon>Viridiplantae</taxon>
        <taxon>Streptophyta</taxon>
        <taxon>Embryophyta</taxon>
        <taxon>Tracheophyta</taxon>
        <taxon>Spermatophyta</taxon>
        <taxon>Magnoliopsida</taxon>
        <taxon>eudicotyledons</taxon>
        <taxon>Gunneridae</taxon>
        <taxon>Pentapetalae</taxon>
        <taxon>asterids</taxon>
        <taxon>lamiids</taxon>
        <taxon>Solanales</taxon>
        <taxon>Solanaceae</taxon>
        <taxon>Solanoideae</taxon>
        <taxon>Hyoscyameae</taxon>
        <taxon>Anisodus</taxon>
    </lineage>
</organism>
<dbReference type="AlphaFoldDB" id="A0AAE1QXT6"/>
<dbReference type="Pfam" id="PF01633">
    <property type="entry name" value="Choline_kinase"/>
    <property type="match status" value="1"/>
</dbReference>
<protein>
    <submittedName>
        <fullName evidence="1">Uncharacterized protein</fullName>
    </submittedName>
</protein>
<name>A0AAE1QXT6_9SOLA</name>
<sequence>MHPLLSELRRFVDLVLVTMAMSMNHTHFMIVKYLSLAIQHLSAAGFGAKLLGVFGNGIVQSFIDARTLTPSELFRTRHQKIWEELFEEQN</sequence>
<dbReference type="SUPFAM" id="SSF56112">
    <property type="entry name" value="Protein kinase-like (PK-like)"/>
    <property type="match status" value="1"/>
</dbReference>
<reference evidence="1" key="1">
    <citation type="submission" date="2023-12" db="EMBL/GenBank/DDBJ databases">
        <title>Genome assembly of Anisodus tanguticus.</title>
        <authorList>
            <person name="Wang Y.-J."/>
        </authorList>
    </citation>
    <scope>NUCLEOTIDE SEQUENCE</scope>
    <source>
        <strain evidence="1">KB-2021</strain>
        <tissue evidence="1">Leaf</tissue>
    </source>
</reference>